<sequence>MSQHEGKVALPGYSAGGSAETTDEQGLAPDLVPASPYPLGTSASHDQHSEVGNHVALLPSLRSSSPPSYPQNHHGNVPASFALTSAHRVAGAANGDSGVSAITYSASRIMKMISYSVHREEDAFLAKKESNRVLEKELLHEQELRRETQRRLEAQDEMLQMLQGIREAQSKLGASLGLTL</sequence>
<evidence type="ECO:0000256" key="1">
    <source>
        <dbReference type="SAM" id="MobiDB-lite"/>
    </source>
</evidence>
<accession>A0A1E1J017</accession>
<gene>
    <name evidence="2" type="primary">LgM4147LRVhigh.28.01530.00700</name>
    <name evidence="2" type="ORF">BN36_2844080</name>
</gene>
<evidence type="ECO:0000313" key="2">
    <source>
        <dbReference type="EMBL" id="CCM16906.1"/>
    </source>
</evidence>
<dbReference type="AlphaFoldDB" id="A0A1E1J017"/>
<protein>
    <submittedName>
        <fullName evidence="2">Uncharacterized protein</fullName>
    </submittedName>
</protein>
<proteinExistence type="predicted"/>
<name>A0A1E1J017_LEIGU</name>
<organism evidence="2">
    <name type="scientific">Leishmania guyanensis</name>
    <dbReference type="NCBI Taxonomy" id="5670"/>
    <lineage>
        <taxon>Eukaryota</taxon>
        <taxon>Discoba</taxon>
        <taxon>Euglenozoa</taxon>
        <taxon>Kinetoplastea</taxon>
        <taxon>Metakinetoplastina</taxon>
        <taxon>Trypanosomatida</taxon>
        <taxon>Trypanosomatidae</taxon>
        <taxon>Leishmaniinae</taxon>
        <taxon>Leishmania</taxon>
        <taxon>Leishmania guyanensis species complex</taxon>
    </lineage>
</organism>
<dbReference type="EMBL" id="CALQ01001178">
    <property type="protein sequence ID" value="CCM16906.1"/>
    <property type="molecule type" value="Genomic_DNA"/>
</dbReference>
<reference evidence="2" key="1">
    <citation type="submission" date="2012-08" db="EMBL/GenBank/DDBJ databases">
        <title>Comparative genomics of metastatic and non-metastatic Leishmania guyanensis provides insights into polygenic factors involved in Leishmania RNA virus infection.</title>
        <authorList>
            <person name="Smith D."/>
            <person name="Hertz-Fowler C."/>
            <person name="Martin R."/>
            <person name="Dickens N."/>
            <person name="Fasel N."/>
            <person name="Falquet L."/>
            <person name="Beverley S."/>
            <person name="Zangger H."/>
            <person name="Calderon-Copete S."/>
            <person name="Mottram J."/>
            <person name="Xenarios I."/>
        </authorList>
    </citation>
    <scope>NUCLEOTIDE SEQUENCE</scope>
    <source>
        <strain evidence="2">MHOM/BR/75/M4147/SSU:IR2SAT-LUC</strain>
    </source>
</reference>
<feature type="region of interest" description="Disordered" evidence="1">
    <location>
        <begin position="1"/>
        <end position="48"/>
    </location>
</feature>